<dbReference type="InterPro" id="IPR000719">
    <property type="entry name" value="Prot_kinase_dom"/>
</dbReference>
<evidence type="ECO:0000256" key="4">
    <source>
        <dbReference type="ARBA" id="ARBA00022741"/>
    </source>
</evidence>
<dbReference type="EC" id="2.7.11.1" evidence="2"/>
<dbReference type="PROSITE" id="PS50965">
    <property type="entry name" value="NERD"/>
    <property type="match status" value="1"/>
</dbReference>
<feature type="domain" description="NERD" evidence="10">
    <location>
        <begin position="14"/>
        <end position="136"/>
    </location>
</feature>
<dbReference type="InterPro" id="IPR011528">
    <property type="entry name" value="NERD"/>
</dbReference>
<name>A9F5X1_SORC5</name>
<organism evidence="11 12">
    <name type="scientific">Sorangium cellulosum (strain So ce56)</name>
    <name type="common">Polyangium cellulosum (strain So ce56)</name>
    <dbReference type="NCBI Taxonomy" id="448385"/>
    <lineage>
        <taxon>Bacteria</taxon>
        <taxon>Pseudomonadati</taxon>
        <taxon>Myxococcota</taxon>
        <taxon>Polyangia</taxon>
        <taxon>Polyangiales</taxon>
        <taxon>Polyangiaceae</taxon>
        <taxon>Sorangium</taxon>
    </lineage>
</organism>
<sequence length="1477" mass="159586">MALSRGRVLAQGTTPHRHEQEALEFVKSVLPDTDPYRVWALVDLVDSSGRRYELDLVVLGYHALYLIEIKSHPGAVSGDVVDWRFRSPEGHVSIKENPLRLTALKARVLGSLLEKQMGRKRPYVEPLVFLSDPNIHVTLEGNAKARVVTRRGFLAAMQHGDYPGSEARPLGSPIDRPMGQAIDVALKALGLRESKGAMKVGDLALGELIEEGPGYQDREAQHERMATLKRRVRSYLVPQSPGQERRDQLRRAADREAEVLSVLSDHPAILRFTDYIAEGPMGGPCIVFEDFAGGLPLDAYLRRHPDLSFDHRIHMVQQLADALDYCHRKKVLHRGLHPGAVLVRERQDNKPPEVRLYNFQLASREDGSSGTVHLSALAPDRAVVYRAPEVIEEPSAAKPESDVFSLGAIAYQIFTRTAPGATLLEREMLLQAGGGHLSIAAVRDDLAGGATPLGETERKSLDEVVGFATEANPVQRADNALDWLDLLLQAVTAPATGPVPGLDPLEARPGDLLGGKLSVARLLGTGATARVLAVEREGSLLALKVPLAPEFEDRLRAEAEVLGALRSERIVRLEGTPTLGGRFCLLTSYGGETLADLLTREGPPSLDYARRWGEDLLRALEFLEDEGVQHRDIKPANVGVLPSQSKKQRHLYLFDFSLSMLDSAQTLVGTPAYRDPFVPLRGRWDEAADRFSAAVTLYELLTGTRPRWGRGDVPATAGQEEMSLDAERFDTAVRGRLVPFFRRAFAREAGQRHETAEQMRTEWIACFAAAPSEAGADEADGAPPVAADLSIFTEATPVEALPLGAREKNALDRSGIVTVRELLALPQNQLSAIRGVGRETARAIQDFVERWRAARATAGVASSVPEGGAPGRPRSAPPLPAPFYPGFQGEDAAVAYLPGVPRELTTALADAGLARASHVAAASPRRILHVLGDRPDAAEAVRAALAKLAEGATDDAPATLAAWLDLLLPGKAAGSGRARVNAGRGPGSAVPFKHVRELFGLDPVEGERITEASLLAKKHRISPQAVYLQLSKAREHWRGFPRLQVLHDLVHGALAGLGGVASVASVGAALASAVPAGPAAADASSDAAARLAEALVRVVVETSEHLVVGPVRGLWIAPSYEHLRVARALGDEADALAAREPLPASEEARAALAARVKDTELAALPPERLVSLAAEASRTAAKSARLELYPRAMSPARALKLSAGAMAHLELQPEEILKAVAARYPEAERPPPRPALDALVRPLGLEWSDEKNAYIRPGALPTSTVHTQVPPPPLPTHHGSRRPTRDPLVQEAREFDERLRLAASRKLFRVIEVNCAFADEAANRLSRDLGIEPVSLDRAILRAADAVALEWEIPDRGVLDDADRAGPTGPDWANLRDLMRESAERVVRDLVARNASVLLTQPGLLARYRLDGVLATLIEATQKDDGPAVFLLVPAYDDLGPAPIDAVPAPMPIPQSSPAQRLRVPESWIENRHRAMP</sequence>
<dbReference type="PROSITE" id="PS00107">
    <property type="entry name" value="PROTEIN_KINASE_ATP"/>
    <property type="match status" value="1"/>
</dbReference>
<dbReference type="SUPFAM" id="SSF47789">
    <property type="entry name" value="C-terminal domain of RNA polymerase alpha subunit"/>
    <property type="match status" value="1"/>
</dbReference>
<dbReference type="EMBL" id="AM746676">
    <property type="protein sequence ID" value="CAN97844.1"/>
    <property type="molecule type" value="Genomic_DNA"/>
</dbReference>
<evidence type="ECO:0000256" key="8">
    <source>
        <dbReference type="SAM" id="MobiDB-lite"/>
    </source>
</evidence>
<keyword evidence="5 11" id="KW-0418">Kinase</keyword>
<dbReference type="NCBIfam" id="NF033442">
    <property type="entry name" value="BREX_PglW"/>
    <property type="match status" value="1"/>
</dbReference>
<protein>
    <recommendedName>
        <fullName evidence="2">non-specific serine/threonine protein kinase</fullName>
        <ecNumber evidence="2">2.7.11.1</ecNumber>
    </recommendedName>
</protein>
<evidence type="ECO:0000256" key="1">
    <source>
        <dbReference type="ARBA" id="ARBA00010886"/>
    </source>
</evidence>
<keyword evidence="3 11" id="KW-0808">Transferase</keyword>
<dbReference type="GO" id="GO:0003899">
    <property type="term" value="F:DNA-directed RNA polymerase activity"/>
    <property type="evidence" value="ECO:0007669"/>
    <property type="project" value="InterPro"/>
</dbReference>
<dbReference type="GO" id="GO:0004674">
    <property type="term" value="F:protein serine/threonine kinase activity"/>
    <property type="evidence" value="ECO:0007669"/>
    <property type="project" value="UniProtKB-EC"/>
</dbReference>
<dbReference type="Pfam" id="PF00069">
    <property type="entry name" value="Pkinase"/>
    <property type="match status" value="2"/>
</dbReference>
<gene>
    <name evidence="11" type="ordered locus">sce7675</name>
</gene>
<evidence type="ECO:0000256" key="7">
    <source>
        <dbReference type="PROSITE-ProRule" id="PRU10141"/>
    </source>
</evidence>
<proteinExistence type="inferred from homology"/>
<dbReference type="Pfam" id="PF03118">
    <property type="entry name" value="RNA_pol_A_CTD"/>
    <property type="match status" value="1"/>
</dbReference>
<dbReference type="SMART" id="SM00220">
    <property type="entry name" value="S_TKc"/>
    <property type="match status" value="2"/>
</dbReference>
<dbReference type="eggNOG" id="COG0202">
    <property type="taxonomic scope" value="Bacteria"/>
</dbReference>
<keyword evidence="12" id="KW-1185">Reference proteome</keyword>
<dbReference type="Gene3D" id="1.10.150.20">
    <property type="entry name" value="5' to 3' exonuclease, C-terminal subdomain"/>
    <property type="match status" value="1"/>
</dbReference>
<feature type="domain" description="Protein kinase" evidence="9">
    <location>
        <begin position="517"/>
        <end position="764"/>
    </location>
</feature>
<dbReference type="GO" id="GO:0006351">
    <property type="term" value="P:DNA-templated transcription"/>
    <property type="evidence" value="ECO:0007669"/>
    <property type="project" value="InterPro"/>
</dbReference>
<dbReference type="PANTHER" id="PTHR43671">
    <property type="entry name" value="SERINE/THREONINE-PROTEIN KINASE NEK"/>
    <property type="match status" value="1"/>
</dbReference>
<keyword evidence="4 7" id="KW-0547">Nucleotide-binding</keyword>
<dbReference type="Pfam" id="PF08378">
    <property type="entry name" value="NERD"/>
    <property type="match status" value="1"/>
</dbReference>
<accession>A9F5X1</accession>
<evidence type="ECO:0000256" key="5">
    <source>
        <dbReference type="ARBA" id="ARBA00022777"/>
    </source>
</evidence>
<evidence type="ECO:0000259" key="10">
    <source>
        <dbReference type="PROSITE" id="PS50965"/>
    </source>
</evidence>
<keyword evidence="6 7" id="KW-0067">ATP-binding</keyword>
<dbReference type="PROSITE" id="PS50011">
    <property type="entry name" value="PROTEIN_KINASE_DOM"/>
    <property type="match status" value="2"/>
</dbReference>
<dbReference type="STRING" id="448385.sce7675"/>
<evidence type="ECO:0000313" key="11">
    <source>
        <dbReference type="EMBL" id="CAN97844.1"/>
    </source>
</evidence>
<dbReference type="RefSeq" id="WP_012240283.1">
    <property type="nucleotide sequence ID" value="NC_010162.1"/>
</dbReference>
<dbReference type="InterPro" id="IPR017441">
    <property type="entry name" value="Protein_kinase_ATP_BS"/>
</dbReference>
<dbReference type="InterPro" id="IPR049832">
    <property type="entry name" value="BREX_PglW"/>
</dbReference>
<dbReference type="GO" id="GO:0005524">
    <property type="term" value="F:ATP binding"/>
    <property type="evidence" value="ECO:0007669"/>
    <property type="project" value="UniProtKB-UniRule"/>
</dbReference>
<evidence type="ECO:0000256" key="3">
    <source>
        <dbReference type="ARBA" id="ARBA00022679"/>
    </source>
</evidence>
<dbReference type="HOGENOM" id="CLU_005315_0_0_7"/>
<feature type="binding site" evidence="7">
    <location>
        <position position="544"/>
    </location>
    <ligand>
        <name>ATP</name>
        <dbReference type="ChEBI" id="CHEBI:30616"/>
    </ligand>
</feature>
<comment type="similarity">
    <text evidence="1">Belongs to the protein kinase superfamily. NEK Ser/Thr protein kinase family. NIMA subfamily.</text>
</comment>
<dbReference type="Proteomes" id="UP000002139">
    <property type="component" value="Chromosome"/>
</dbReference>
<dbReference type="InterPro" id="IPR011260">
    <property type="entry name" value="RNAP_asu_C"/>
</dbReference>
<dbReference type="InterPro" id="IPR011009">
    <property type="entry name" value="Kinase-like_dom_sf"/>
</dbReference>
<evidence type="ECO:0000256" key="2">
    <source>
        <dbReference type="ARBA" id="ARBA00012513"/>
    </source>
</evidence>
<dbReference type="InterPro" id="IPR050660">
    <property type="entry name" value="NEK_Ser/Thr_kinase"/>
</dbReference>
<dbReference type="OrthoDB" id="9801841at2"/>
<feature type="region of interest" description="Disordered" evidence="8">
    <location>
        <begin position="1261"/>
        <end position="1285"/>
    </location>
</feature>
<evidence type="ECO:0000256" key="6">
    <source>
        <dbReference type="ARBA" id="ARBA00022840"/>
    </source>
</evidence>
<dbReference type="SUPFAM" id="SSF56112">
    <property type="entry name" value="Protein kinase-like (PK-like)"/>
    <property type="match status" value="2"/>
</dbReference>
<dbReference type="KEGG" id="scl:sce7675"/>
<dbReference type="PANTHER" id="PTHR43671:SF13">
    <property type="entry name" value="SERINE_THREONINE-PROTEIN KINASE NEK2"/>
    <property type="match status" value="1"/>
</dbReference>
<evidence type="ECO:0000259" key="9">
    <source>
        <dbReference type="PROSITE" id="PS50011"/>
    </source>
</evidence>
<evidence type="ECO:0000313" key="12">
    <source>
        <dbReference type="Proteomes" id="UP000002139"/>
    </source>
</evidence>
<feature type="domain" description="Protein kinase" evidence="9">
    <location>
        <begin position="203"/>
        <end position="475"/>
    </location>
</feature>
<dbReference type="eggNOG" id="COG0515">
    <property type="taxonomic scope" value="Bacteria"/>
</dbReference>
<reference evidence="11 12" key="1">
    <citation type="journal article" date="2007" name="Nat. Biotechnol.">
        <title>Complete genome sequence of the myxobacterium Sorangium cellulosum.</title>
        <authorList>
            <person name="Schneiker S."/>
            <person name="Perlova O."/>
            <person name="Kaiser O."/>
            <person name="Gerth K."/>
            <person name="Alici A."/>
            <person name="Altmeyer M.O."/>
            <person name="Bartels D."/>
            <person name="Bekel T."/>
            <person name="Beyer S."/>
            <person name="Bode E."/>
            <person name="Bode H.B."/>
            <person name="Bolten C.J."/>
            <person name="Choudhuri J.V."/>
            <person name="Doss S."/>
            <person name="Elnakady Y.A."/>
            <person name="Frank B."/>
            <person name="Gaigalat L."/>
            <person name="Goesmann A."/>
            <person name="Groeger C."/>
            <person name="Gross F."/>
            <person name="Jelsbak L."/>
            <person name="Jelsbak L."/>
            <person name="Kalinowski J."/>
            <person name="Kegler C."/>
            <person name="Knauber T."/>
            <person name="Konietzny S."/>
            <person name="Kopp M."/>
            <person name="Krause L."/>
            <person name="Krug D."/>
            <person name="Linke B."/>
            <person name="Mahmud T."/>
            <person name="Martinez-Arias R."/>
            <person name="McHardy A.C."/>
            <person name="Merai M."/>
            <person name="Meyer F."/>
            <person name="Mormann S."/>
            <person name="Munoz-Dorado J."/>
            <person name="Perez J."/>
            <person name="Pradella S."/>
            <person name="Rachid S."/>
            <person name="Raddatz G."/>
            <person name="Rosenau F."/>
            <person name="Rueckert C."/>
            <person name="Sasse F."/>
            <person name="Scharfe M."/>
            <person name="Schuster S.C."/>
            <person name="Suen G."/>
            <person name="Treuner-Lange A."/>
            <person name="Velicer G.J."/>
            <person name="Vorholter F.-J."/>
            <person name="Weissman K.J."/>
            <person name="Welch R.D."/>
            <person name="Wenzel S.C."/>
            <person name="Whitworth D.E."/>
            <person name="Wilhelm S."/>
            <person name="Wittmann C."/>
            <person name="Bloecker H."/>
            <person name="Puehler A."/>
            <person name="Mueller R."/>
        </authorList>
    </citation>
    <scope>NUCLEOTIDE SEQUENCE [LARGE SCALE GENOMIC DNA]</scope>
    <source>
        <strain evidence="12">So ce56</strain>
    </source>
</reference>
<dbReference type="GO" id="GO:0003677">
    <property type="term" value="F:DNA binding"/>
    <property type="evidence" value="ECO:0007669"/>
    <property type="project" value="InterPro"/>
</dbReference>
<dbReference type="Gene3D" id="1.10.510.10">
    <property type="entry name" value="Transferase(Phosphotransferase) domain 1"/>
    <property type="match status" value="2"/>
</dbReference>